<reference evidence="2 3" key="1">
    <citation type="submission" date="2015-09" db="EMBL/GenBank/DDBJ databases">
        <title>Identification and resolution of microdiversity through metagenomic sequencing of parallel consortia.</title>
        <authorList>
            <person name="Nelson W.C."/>
            <person name="Romine M.F."/>
            <person name="Lindemann S.R."/>
        </authorList>
    </citation>
    <scope>NUCLEOTIDE SEQUENCE [LARGE SCALE GENOMIC DNA]</scope>
    <source>
        <strain evidence="2">HL-55</strain>
    </source>
</reference>
<name>A0A0P7YBK9_9GAMM</name>
<dbReference type="Proteomes" id="UP000050416">
    <property type="component" value="Unassembled WGS sequence"/>
</dbReference>
<feature type="transmembrane region" description="Helical" evidence="1">
    <location>
        <begin position="522"/>
        <end position="545"/>
    </location>
</feature>
<gene>
    <name evidence="2" type="ORF">HLUCCX14_14170</name>
</gene>
<accession>A0A0P7YBK9</accession>
<evidence type="ECO:0000313" key="2">
    <source>
        <dbReference type="EMBL" id="KPQ27651.1"/>
    </source>
</evidence>
<keyword evidence="1" id="KW-1133">Transmembrane helix</keyword>
<dbReference type="EMBL" id="LJZQ01000025">
    <property type="protein sequence ID" value="KPQ27651.1"/>
    <property type="molecule type" value="Genomic_DNA"/>
</dbReference>
<dbReference type="PATRIC" id="fig|1305731.5.peg.1310"/>
<organism evidence="2 3">
    <name type="scientific">Marinobacter excellens HL-55</name>
    <dbReference type="NCBI Taxonomy" id="1305731"/>
    <lineage>
        <taxon>Bacteria</taxon>
        <taxon>Pseudomonadati</taxon>
        <taxon>Pseudomonadota</taxon>
        <taxon>Gammaproteobacteria</taxon>
        <taxon>Pseudomonadales</taxon>
        <taxon>Marinobacteraceae</taxon>
        <taxon>Marinobacter</taxon>
    </lineage>
</organism>
<feature type="transmembrane region" description="Helical" evidence="1">
    <location>
        <begin position="489"/>
        <end position="510"/>
    </location>
</feature>
<evidence type="ECO:0000313" key="3">
    <source>
        <dbReference type="Proteomes" id="UP000050416"/>
    </source>
</evidence>
<evidence type="ECO:0000256" key="1">
    <source>
        <dbReference type="SAM" id="Phobius"/>
    </source>
</evidence>
<dbReference type="OrthoDB" id="6136389at2"/>
<proteinExistence type="predicted"/>
<sequence length="551" mass="62404">MKAEPANLRVQQVNCFYNYAIGLDVTQVDLLKTAKALLEAGIVRTACFSDLKAIYLDEYGEIQLEWLRPQGRRWDNSWTVRFSDSLPQYTAEDLIFCLELAFHERRIEGDEAGQVAPHFRAALPPVVLENDDLTLPVYPWLKLHADGLMCICFQLDTTWDELHEEDFISDVVNLFQRYFKSVWVEAALQRLDGEQILPDAFDSEISIGGQRVVDRKTRRLVKKMRQTARNALDNSLKKEGRSFDLHGGPWLLHQIAGSEDQVEWEGTIDLCRSIYANALASQVVPTNYRKNGRVAGVQLWQGRPSISLMRFSGQPDSKDQLLNMYGQSMSRILMRSAGMNDTPQLPPDLRPFNDYCLHGNRSILLWTWLRPSGVSDNAWDNPNIRAHLLENQARAEHFEYHNIRIARACAIAESPRSDEHLVYAYETLANADSVIHKSSQAGEITDALEYLITAAGTAGLIASGKEQARWYLDERRYSAEKRRSRMDRWLTAVFGIVGAAGLADLVFRPLLQATYPGLVDWLTGLAAFSAASFLIVILAMSISGFNKMWAE</sequence>
<dbReference type="AlphaFoldDB" id="A0A0P7YBK9"/>
<protein>
    <submittedName>
        <fullName evidence="2">Uncharacterized protein</fullName>
    </submittedName>
</protein>
<comment type="caution">
    <text evidence="2">The sequence shown here is derived from an EMBL/GenBank/DDBJ whole genome shotgun (WGS) entry which is preliminary data.</text>
</comment>
<keyword evidence="1" id="KW-0472">Membrane</keyword>
<keyword evidence="1" id="KW-0812">Transmembrane</keyword>
<dbReference type="STRING" id="1305731.GCA_000934705_00744"/>